<protein>
    <recommendedName>
        <fullName evidence="4">SH3b domain-containing protein</fullName>
    </recommendedName>
</protein>
<keyword evidence="3" id="KW-1185">Reference proteome</keyword>
<accession>A0A850H832</accession>
<organism evidence="2 3">
    <name type="scientific">Altererythrobacter lutimaris</name>
    <dbReference type="NCBI Taxonomy" id="2743979"/>
    <lineage>
        <taxon>Bacteria</taxon>
        <taxon>Pseudomonadati</taxon>
        <taxon>Pseudomonadota</taxon>
        <taxon>Alphaproteobacteria</taxon>
        <taxon>Sphingomonadales</taxon>
        <taxon>Erythrobacteraceae</taxon>
        <taxon>Altererythrobacter</taxon>
    </lineage>
</organism>
<dbReference type="AlphaFoldDB" id="A0A850H832"/>
<evidence type="ECO:0000313" key="2">
    <source>
        <dbReference type="EMBL" id="NVE93939.1"/>
    </source>
</evidence>
<evidence type="ECO:0000256" key="1">
    <source>
        <dbReference type="SAM" id="SignalP"/>
    </source>
</evidence>
<dbReference type="Pfam" id="PF06347">
    <property type="entry name" value="SH3_4"/>
    <property type="match status" value="2"/>
</dbReference>
<dbReference type="Proteomes" id="UP000546031">
    <property type="component" value="Unassembled WGS sequence"/>
</dbReference>
<sequence>MNRFIVSLLTAVLASAVIIQPAHLAAQTQETPYWASLRVSEVNMRVGPSMDYRIDWVYKRQGLPVRVLRVMEGWRLVQDPDGTQGWVSQRMLTRSRGALVIGEGVAALRERPDEDSTVRWNLEPGVVGKLGDCQQDWCELNVDGRTGFIKVSRLFGAGEP</sequence>
<dbReference type="EMBL" id="JABWTA010000001">
    <property type="protein sequence ID" value="NVE93939.1"/>
    <property type="molecule type" value="Genomic_DNA"/>
</dbReference>
<reference evidence="2 3" key="1">
    <citation type="submission" date="2020-06" db="EMBL/GenBank/DDBJ databases">
        <title>Altererythrobacter lutimaris sp. nov., a marine bacterium isolated from a tidal flat.</title>
        <authorList>
            <person name="Kim D."/>
            <person name="Yoo Y."/>
            <person name="Kim J.-J."/>
        </authorList>
    </citation>
    <scope>NUCLEOTIDE SEQUENCE [LARGE SCALE GENOMIC DNA]</scope>
    <source>
        <strain evidence="2 3">JGD-16</strain>
    </source>
</reference>
<gene>
    <name evidence="2" type="ORF">HUO12_03405</name>
</gene>
<comment type="caution">
    <text evidence="2">The sequence shown here is derived from an EMBL/GenBank/DDBJ whole genome shotgun (WGS) entry which is preliminary data.</text>
</comment>
<proteinExistence type="predicted"/>
<feature type="signal peptide" evidence="1">
    <location>
        <begin position="1"/>
        <end position="24"/>
    </location>
</feature>
<name>A0A850H832_9SPHN</name>
<dbReference type="InterPro" id="IPR010466">
    <property type="entry name" value="DUF1058"/>
</dbReference>
<evidence type="ECO:0000313" key="3">
    <source>
        <dbReference type="Proteomes" id="UP000546031"/>
    </source>
</evidence>
<dbReference type="Gene3D" id="2.30.30.40">
    <property type="entry name" value="SH3 Domains"/>
    <property type="match status" value="1"/>
</dbReference>
<keyword evidence="1" id="KW-0732">Signal</keyword>
<evidence type="ECO:0008006" key="4">
    <source>
        <dbReference type="Google" id="ProtNLM"/>
    </source>
</evidence>
<feature type="chain" id="PRO_5032842250" description="SH3b domain-containing protein" evidence="1">
    <location>
        <begin position="25"/>
        <end position="160"/>
    </location>
</feature>